<feature type="chain" id="PRO_5046762730" evidence="15">
    <location>
        <begin position="26"/>
        <end position="725"/>
    </location>
</feature>
<accession>A0ABY9E9U0</accession>
<dbReference type="RefSeq" id="WP_301413951.1">
    <property type="nucleotide sequence ID" value="NZ_CP098023.1"/>
</dbReference>
<evidence type="ECO:0000256" key="6">
    <source>
        <dbReference type="ARBA" id="ARBA00022729"/>
    </source>
</evidence>
<evidence type="ECO:0000256" key="3">
    <source>
        <dbReference type="ARBA" id="ARBA00022452"/>
    </source>
</evidence>
<evidence type="ECO:0000256" key="1">
    <source>
        <dbReference type="ARBA" id="ARBA00004571"/>
    </source>
</evidence>
<keyword evidence="6 15" id="KW-0732">Signal</keyword>
<evidence type="ECO:0000256" key="5">
    <source>
        <dbReference type="ARBA" id="ARBA00022692"/>
    </source>
</evidence>
<keyword evidence="9 14" id="KW-0798">TonB box</keyword>
<dbReference type="Proteomes" id="UP001321520">
    <property type="component" value="Chromosome"/>
</dbReference>
<evidence type="ECO:0000256" key="4">
    <source>
        <dbReference type="ARBA" id="ARBA00022496"/>
    </source>
</evidence>
<evidence type="ECO:0000256" key="11">
    <source>
        <dbReference type="ARBA" id="ARBA00023237"/>
    </source>
</evidence>
<evidence type="ECO:0000256" key="15">
    <source>
        <dbReference type="SAM" id="SignalP"/>
    </source>
</evidence>
<dbReference type="Gene3D" id="2.40.170.20">
    <property type="entry name" value="TonB-dependent receptor, beta-barrel domain"/>
    <property type="match status" value="1"/>
</dbReference>
<evidence type="ECO:0000256" key="2">
    <source>
        <dbReference type="ARBA" id="ARBA00022448"/>
    </source>
</evidence>
<dbReference type="PROSITE" id="PS01156">
    <property type="entry name" value="TONB_DEPENDENT_REC_2"/>
    <property type="match status" value="1"/>
</dbReference>
<keyword evidence="7" id="KW-0408">Iron</keyword>
<feature type="signal peptide" evidence="15">
    <location>
        <begin position="1"/>
        <end position="25"/>
    </location>
</feature>
<dbReference type="SUPFAM" id="SSF56935">
    <property type="entry name" value="Porins"/>
    <property type="match status" value="1"/>
</dbReference>
<dbReference type="InterPro" id="IPR039426">
    <property type="entry name" value="TonB-dep_rcpt-like"/>
</dbReference>
<dbReference type="Pfam" id="PF00593">
    <property type="entry name" value="TonB_dep_Rec_b-barrel"/>
    <property type="match status" value="1"/>
</dbReference>
<dbReference type="InterPro" id="IPR036942">
    <property type="entry name" value="Beta-barrel_TonB_sf"/>
</dbReference>
<evidence type="ECO:0000313" key="19">
    <source>
        <dbReference type="Proteomes" id="UP001321520"/>
    </source>
</evidence>
<keyword evidence="18" id="KW-0675">Receptor</keyword>
<feature type="short sequence motif" description="TonB C-terminal box" evidence="13">
    <location>
        <begin position="708"/>
        <end position="725"/>
    </location>
</feature>
<evidence type="ECO:0000256" key="7">
    <source>
        <dbReference type="ARBA" id="ARBA00023004"/>
    </source>
</evidence>
<reference evidence="18 19" key="1">
    <citation type="submission" date="2022-05" db="EMBL/GenBank/DDBJ databases">
        <title>Microbulbifer sp. nov., isolated from sponge.</title>
        <authorList>
            <person name="Gao L."/>
        </authorList>
    </citation>
    <scope>NUCLEOTIDE SEQUENCE [LARGE SCALE GENOMIC DNA]</scope>
    <source>
        <strain evidence="18 19">MI-G</strain>
    </source>
</reference>
<dbReference type="Pfam" id="PF07715">
    <property type="entry name" value="Plug"/>
    <property type="match status" value="1"/>
</dbReference>
<dbReference type="EMBL" id="CP098023">
    <property type="protein sequence ID" value="WKD48269.1"/>
    <property type="molecule type" value="Genomic_DNA"/>
</dbReference>
<evidence type="ECO:0000256" key="10">
    <source>
        <dbReference type="ARBA" id="ARBA00023136"/>
    </source>
</evidence>
<protein>
    <submittedName>
        <fullName evidence="18">TonB-dependent receptor</fullName>
    </submittedName>
</protein>
<dbReference type="CDD" id="cd01347">
    <property type="entry name" value="ligand_gated_channel"/>
    <property type="match status" value="1"/>
</dbReference>
<dbReference type="PROSITE" id="PS52016">
    <property type="entry name" value="TONB_DEPENDENT_REC_3"/>
    <property type="match status" value="1"/>
</dbReference>
<gene>
    <name evidence="18" type="ORF">M8T91_09995</name>
</gene>
<evidence type="ECO:0000259" key="16">
    <source>
        <dbReference type="Pfam" id="PF00593"/>
    </source>
</evidence>
<sequence>MGPNSKFNPLAAGILLASGVSFASAEPVLEEIIVTAQKRQQSLQEVPVAVSAFDEDALQQNGVTDVTDLQKLAPNTTLQTSRGTNSTLTAFVRGIGQQDPLWGFEPGVGIYVDDIYIARPQGAVMDLYDVASIEVLRGPQGTLYGKNTIGGAVKYVTKRLTGDSELSFSAALGSYNQRDLKVSGQTALSDTVYVSGAVATFQRDGFGENVITGEDQYNKDIVSGRISVEINPSERLWVRLAADHTKDKSASKHGHRFGPGLAGEPILDSVYDTETNLPSDNLVETSGVSLAVEYEVSSAITVKSITARREGNTDTVIDFDSTQGAWFDVPAIYDDKQFTQEFQLLWQGDNADLVGGIYYYDGTASGAFDAVLGYLAAPAGFTQKVAGKVDTRSISAYAHYNWQFADQWNLNLGGRYTRDKKQAAVFKGNYLGLGSDFSHALYYADTPDPVFLAALTDYTGENDWGQFSPRMGIDYQISDNAMVYLSYSAGFKSGGFDMRGDASVNPETVDGYDPETVDSAELGWKLDLLGNRLRLNGALFRADYTDMQVTTQTLVPGGGFASAVLNAGEARIQGLELEASLAVTDNLTANAVLGLIDAKFIEFQSGGENIADTFDMQNTPDTTAMVQLNWSVPMADGELVFNPSVSYRADTQIFETPGILDQKAYTLVDATATYYPGSGNWSASLIGKNLSDKTYRIAGYDFGAPFQTGFYGAPRTLALAFNYDF</sequence>
<comment type="subcellular location">
    <subcellularLocation>
        <location evidence="1 12">Cell outer membrane</location>
        <topology evidence="1 12">Multi-pass membrane protein</topology>
    </subcellularLocation>
</comment>
<keyword evidence="2 12" id="KW-0813">Transport</keyword>
<proteinExistence type="inferred from homology"/>
<dbReference type="PANTHER" id="PTHR32552:SF81">
    <property type="entry name" value="TONB-DEPENDENT OUTER MEMBRANE RECEPTOR"/>
    <property type="match status" value="1"/>
</dbReference>
<keyword evidence="8" id="KW-0406">Ion transport</keyword>
<keyword evidence="11 12" id="KW-0998">Cell outer membrane</keyword>
<feature type="domain" description="TonB-dependent receptor-like beta-barrel" evidence="16">
    <location>
        <begin position="273"/>
        <end position="690"/>
    </location>
</feature>
<organism evidence="18 19">
    <name type="scientific">Microbulbifer spongiae</name>
    <dbReference type="NCBI Taxonomy" id="2944933"/>
    <lineage>
        <taxon>Bacteria</taxon>
        <taxon>Pseudomonadati</taxon>
        <taxon>Pseudomonadota</taxon>
        <taxon>Gammaproteobacteria</taxon>
        <taxon>Cellvibrionales</taxon>
        <taxon>Microbulbiferaceae</taxon>
        <taxon>Microbulbifer</taxon>
    </lineage>
</organism>
<evidence type="ECO:0000256" key="12">
    <source>
        <dbReference type="PROSITE-ProRule" id="PRU01360"/>
    </source>
</evidence>
<keyword evidence="19" id="KW-1185">Reference proteome</keyword>
<comment type="similarity">
    <text evidence="12 14">Belongs to the TonB-dependent receptor family.</text>
</comment>
<evidence type="ECO:0000256" key="9">
    <source>
        <dbReference type="ARBA" id="ARBA00023077"/>
    </source>
</evidence>
<evidence type="ECO:0000256" key="13">
    <source>
        <dbReference type="PROSITE-ProRule" id="PRU10144"/>
    </source>
</evidence>
<dbReference type="InterPro" id="IPR010917">
    <property type="entry name" value="TonB_rcpt_CS"/>
</dbReference>
<keyword evidence="3 12" id="KW-1134">Transmembrane beta strand</keyword>
<evidence type="ECO:0000256" key="14">
    <source>
        <dbReference type="RuleBase" id="RU003357"/>
    </source>
</evidence>
<evidence type="ECO:0000256" key="8">
    <source>
        <dbReference type="ARBA" id="ARBA00023065"/>
    </source>
</evidence>
<dbReference type="InterPro" id="IPR000531">
    <property type="entry name" value="Beta-barrel_TonB"/>
</dbReference>
<name>A0ABY9E9U0_9GAMM</name>
<keyword evidence="5 12" id="KW-0812">Transmembrane</keyword>
<dbReference type="PANTHER" id="PTHR32552">
    <property type="entry name" value="FERRICHROME IRON RECEPTOR-RELATED"/>
    <property type="match status" value="1"/>
</dbReference>
<evidence type="ECO:0000313" key="18">
    <source>
        <dbReference type="EMBL" id="WKD48269.1"/>
    </source>
</evidence>
<keyword evidence="10 12" id="KW-0472">Membrane</keyword>
<evidence type="ECO:0000259" key="17">
    <source>
        <dbReference type="Pfam" id="PF07715"/>
    </source>
</evidence>
<feature type="domain" description="TonB-dependent receptor plug" evidence="17">
    <location>
        <begin position="43"/>
        <end position="152"/>
    </location>
</feature>
<keyword evidence="4" id="KW-0410">Iron transport</keyword>
<dbReference type="InterPro" id="IPR012910">
    <property type="entry name" value="Plug_dom"/>
</dbReference>